<dbReference type="Gene3D" id="4.10.1100.10">
    <property type="entry name" value="Transcription factor, SBP-box domain"/>
    <property type="match status" value="1"/>
</dbReference>
<organism evidence="12 13">
    <name type="scientific">Salix viminalis</name>
    <name type="common">Common osier</name>
    <name type="synonym">Basket willow</name>
    <dbReference type="NCBI Taxonomy" id="40686"/>
    <lineage>
        <taxon>Eukaryota</taxon>
        <taxon>Viridiplantae</taxon>
        <taxon>Streptophyta</taxon>
        <taxon>Embryophyta</taxon>
        <taxon>Tracheophyta</taxon>
        <taxon>Spermatophyta</taxon>
        <taxon>Magnoliopsida</taxon>
        <taxon>eudicotyledons</taxon>
        <taxon>Gunneridae</taxon>
        <taxon>Pentapetalae</taxon>
        <taxon>rosids</taxon>
        <taxon>fabids</taxon>
        <taxon>Malpighiales</taxon>
        <taxon>Salicaceae</taxon>
        <taxon>Saliceae</taxon>
        <taxon>Salix</taxon>
    </lineage>
</organism>
<dbReference type="Pfam" id="PF03110">
    <property type="entry name" value="SBP"/>
    <property type="match status" value="1"/>
</dbReference>
<evidence type="ECO:0000256" key="6">
    <source>
        <dbReference type="ARBA" id="ARBA00023125"/>
    </source>
</evidence>
<keyword evidence="2" id="KW-0479">Metal-binding</keyword>
<keyword evidence="7" id="KW-0804">Transcription</keyword>
<dbReference type="PROSITE" id="PS51141">
    <property type="entry name" value="ZF_SBP"/>
    <property type="match status" value="1"/>
</dbReference>
<feature type="compositionally biased region" description="Basic and acidic residues" evidence="10">
    <location>
        <begin position="227"/>
        <end position="243"/>
    </location>
</feature>
<evidence type="ECO:0000313" key="13">
    <source>
        <dbReference type="Proteomes" id="UP001151529"/>
    </source>
</evidence>
<evidence type="ECO:0000256" key="4">
    <source>
        <dbReference type="ARBA" id="ARBA00022833"/>
    </source>
</evidence>
<dbReference type="PANTHER" id="PTHR31251:SF220">
    <property type="entry name" value="SBP-TYPE DOMAIN-CONTAINING PROTEIN"/>
    <property type="match status" value="1"/>
</dbReference>
<dbReference type="Proteomes" id="UP001151529">
    <property type="component" value="Chromosome 7"/>
</dbReference>
<evidence type="ECO:0000256" key="2">
    <source>
        <dbReference type="ARBA" id="ARBA00022723"/>
    </source>
</evidence>
<keyword evidence="8" id="KW-0539">Nucleus</keyword>
<evidence type="ECO:0000313" key="12">
    <source>
        <dbReference type="EMBL" id="KAJ6677580.1"/>
    </source>
</evidence>
<proteinExistence type="predicted"/>
<evidence type="ECO:0000256" key="1">
    <source>
        <dbReference type="ARBA" id="ARBA00004123"/>
    </source>
</evidence>
<name>A0A9Q0SHU7_SALVM</name>
<dbReference type="PANTHER" id="PTHR31251">
    <property type="entry name" value="SQUAMOSA PROMOTER-BINDING-LIKE PROTEIN 4"/>
    <property type="match status" value="1"/>
</dbReference>
<feature type="region of interest" description="Disordered" evidence="10">
    <location>
        <begin position="221"/>
        <end position="245"/>
    </location>
</feature>
<dbReference type="GO" id="GO:0005634">
    <property type="term" value="C:nucleus"/>
    <property type="evidence" value="ECO:0007669"/>
    <property type="project" value="UniProtKB-SubCell"/>
</dbReference>
<keyword evidence="4" id="KW-0862">Zinc</keyword>
<dbReference type="GO" id="GO:0003677">
    <property type="term" value="F:DNA binding"/>
    <property type="evidence" value="ECO:0007669"/>
    <property type="project" value="UniProtKB-KW"/>
</dbReference>
<dbReference type="InterPro" id="IPR004333">
    <property type="entry name" value="SBP_dom"/>
</dbReference>
<feature type="domain" description="SBP-type" evidence="11">
    <location>
        <begin position="150"/>
        <end position="227"/>
    </location>
</feature>
<evidence type="ECO:0000256" key="10">
    <source>
        <dbReference type="SAM" id="MobiDB-lite"/>
    </source>
</evidence>
<dbReference type="GO" id="GO:0008270">
    <property type="term" value="F:zinc ion binding"/>
    <property type="evidence" value="ECO:0007669"/>
    <property type="project" value="UniProtKB-KW"/>
</dbReference>
<keyword evidence="3 9" id="KW-0863">Zinc-finger</keyword>
<dbReference type="FunFam" id="4.10.1100.10:FF:000001">
    <property type="entry name" value="Squamosa promoter-binding-like protein 14"/>
    <property type="match status" value="1"/>
</dbReference>
<keyword evidence="13" id="KW-1185">Reference proteome</keyword>
<dbReference type="OrthoDB" id="514967at2759"/>
<dbReference type="EMBL" id="JAPFFL010000014">
    <property type="protein sequence ID" value="KAJ6677580.1"/>
    <property type="molecule type" value="Genomic_DNA"/>
</dbReference>
<protein>
    <submittedName>
        <fullName evidence="12">SQUAMOSA PROMOTER-BINDING-LIKE PROTEIN</fullName>
    </submittedName>
</protein>
<dbReference type="InterPro" id="IPR044817">
    <property type="entry name" value="SBP-like"/>
</dbReference>
<reference evidence="12" key="1">
    <citation type="submission" date="2022-11" db="EMBL/GenBank/DDBJ databases">
        <authorList>
            <person name="Hyden B.L."/>
            <person name="Feng K."/>
            <person name="Yates T."/>
            <person name="Jawdy S."/>
            <person name="Smart L.B."/>
            <person name="Muchero W."/>
        </authorList>
    </citation>
    <scope>NUCLEOTIDE SEQUENCE</scope>
    <source>
        <tissue evidence="12">Shoot tip</tissue>
    </source>
</reference>
<keyword evidence="5" id="KW-0805">Transcription regulation</keyword>
<gene>
    <name evidence="12" type="ORF">OIU85_008179</name>
</gene>
<comment type="subcellular location">
    <subcellularLocation>
        <location evidence="1">Nucleus</location>
    </subcellularLocation>
</comment>
<evidence type="ECO:0000256" key="9">
    <source>
        <dbReference type="PROSITE-ProRule" id="PRU00470"/>
    </source>
</evidence>
<dbReference type="AlphaFoldDB" id="A0A9Q0SHU7"/>
<dbReference type="SUPFAM" id="SSF103612">
    <property type="entry name" value="SBT domain"/>
    <property type="match status" value="1"/>
</dbReference>
<reference evidence="12" key="2">
    <citation type="journal article" date="2023" name="Int. J. Mol. Sci.">
        <title>De Novo Assembly and Annotation of 11 Diverse Shrub Willow (Salix) Genomes Reveals Novel Gene Organization in Sex-Linked Regions.</title>
        <authorList>
            <person name="Hyden B."/>
            <person name="Feng K."/>
            <person name="Yates T.B."/>
            <person name="Jawdy S."/>
            <person name="Cereghino C."/>
            <person name="Smart L.B."/>
            <person name="Muchero W."/>
        </authorList>
    </citation>
    <scope>NUCLEOTIDE SEQUENCE [LARGE SCALE GENOMIC DNA]</scope>
    <source>
        <tissue evidence="12">Shoot tip</tissue>
    </source>
</reference>
<sequence>MNASHPPKYSPPYQCQILEALIRQSNHSKTLVFPNGKMLHVDRNVERGHPLTSTGKTTTSKYLLQLLNPSLLFFQKEMDGKGKQIRMVMGRVVMKKDSADDSSDDEGYEQNQMEFMEDDFFQSNKKKKVVVTAGGGGGGRRVSSGGGGGMRCCQVEKCTADLTDAKQYHRRHKVCGQHAKAQVVLVAGIRQRFCQQCSRFHELSEFDETKRSCRRRLAGHNERRRKNVVESHHVEGSSRKVNETHGTTQLKEMACGQADERGRIKITIQENATYKHFQIS</sequence>
<evidence type="ECO:0000256" key="5">
    <source>
        <dbReference type="ARBA" id="ARBA00023015"/>
    </source>
</evidence>
<evidence type="ECO:0000256" key="3">
    <source>
        <dbReference type="ARBA" id="ARBA00022771"/>
    </source>
</evidence>
<evidence type="ECO:0000256" key="8">
    <source>
        <dbReference type="ARBA" id="ARBA00023242"/>
    </source>
</evidence>
<dbReference type="InterPro" id="IPR036893">
    <property type="entry name" value="SBP_sf"/>
</dbReference>
<keyword evidence="6" id="KW-0238">DNA-binding</keyword>
<comment type="caution">
    <text evidence="12">The sequence shown here is derived from an EMBL/GenBank/DDBJ whole genome shotgun (WGS) entry which is preliminary data.</text>
</comment>
<evidence type="ECO:0000256" key="7">
    <source>
        <dbReference type="ARBA" id="ARBA00023163"/>
    </source>
</evidence>
<accession>A0A9Q0SHU7</accession>
<evidence type="ECO:0000259" key="11">
    <source>
        <dbReference type="PROSITE" id="PS51141"/>
    </source>
</evidence>